<dbReference type="FunFam" id="2.60.40.10:FF:001166">
    <property type="entry name" value="Uncharacterized protein, isoform D"/>
    <property type="match status" value="1"/>
</dbReference>
<dbReference type="RefSeq" id="XP_033233654.1">
    <property type="nucleotide sequence ID" value="XM_033377763.1"/>
</dbReference>
<dbReference type="InterPro" id="IPR036116">
    <property type="entry name" value="FN3_sf"/>
</dbReference>
<evidence type="ECO:0000256" key="3">
    <source>
        <dbReference type="ARBA" id="ARBA00022737"/>
    </source>
</evidence>
<dbReference type="InterPro" id="IPR007110">
    <property type="entry name" value="Ig-like_dom"/>
</dbReference>
<evidence type="ECO:0000256" key="13">
    <source>
        <dbReference type="SAM" id="MobiDB-lite"/>
    </source>
</evidence>
<feature type="domain" description="Ig-like" evidence="16">
    <location>
        <begin position="5369"/>
        <end position="5456"/>
    </location>
</feature>
<dbReference type="FunFam" id="2.60.40.10:FF:000107">
    <property type="entry name" value="Myosin, light chain kinase a"/>
    <property type="match status" value="2"/>
</dbReference>
<dbReference type="GO" id="GO:0009653">
    <property type="term" value="P:anatomical structure morphogenesis"/>
    <property type="evidence" value="ECO:0007669"/>
    <property type="project" value="UniProtKB-ARBA"/>
</dbReference>
<dbReference type="FunFam" id="2.60.40.10:FF:000557">
    <property type="entry name" value="Myosin binding protein Ha"/>
    <property type="match status" value="1"/>
</dbReference>
<feature type="compositionally biased region" description="Basic and acidic residues" evidence="13">
    <location>
        <begin position="2738"/>
        <end position="2767"/>
    </location>
</feature>
<feature type="region of interest" description="Disordered" evidence="13">
    <location>
        <begin position="726"/>
        <end position="746"/>
    </location>
</feature>
<dbReference type="InterPro" id="IPR013106">
    <property type="entry name" value="Ig_V-set"/>
</dbReference>
<dbReference type="Pfam" id="PF00069">
    <property type="entry name" value="Pkinase"/>
    <property type="match status" value="1"/>
</dbReference>
<dbReference type="GO" id="GO:0007156">
    <property type="term" value="P:homophilic cell adhesion via plasma membrane adhesion molecules"/>
    <property type="evidence" value="ECO:0007669"/>
    <property type="project" value="InterPro"/>
</dbReference>
<dbReference type="InterPro" id="IPR003961">
    <property type="entry name" value="FN3_dom"/>
</dbReference>
<dbReference type="GO" id="GO:0016020">
    <property type="term" value="C:membrane"/>
    <property type="evidence" value="ECO:0007669"/>
    <property type="project" value="InterPro"/>
</dbReference>
<dbReference type="PROSITE" id="PS50011">
    <property type="entry name" value="PROTEIN_KINASE_DOM"/>
    <property type="match status" value="1"/>
</dbReference>
<feature type="domain" description="Ig-like" evidence="16">
    <location>
        <begin position="6893"/>
        <end position="6979"/>
    </location>
</feature>
<feature type="domain" description="Fibronectin type-III" evidence="17">
    <location>
        <begin position="5950"/>
        <end position="6050"/>
    </location>
</feature>
<feature type="compositionally biased region" description="Basic and acidic residues" evidence="13">
    <location>
        <begin position="3254"/>
        <end position="3317"/>
    </location>
</feature>
<dbReference type="PANTHER" id="PTHR13817">
    <property type="entry name" value="TITIN"/>
    <property type="match status" value="1"/>
</dbReference>
<dbReference type="Gene3D" id="1.10.510.10">
    <property type="entry name" value="Transferase(Phosphotransferase) domain 1"/>
    <property type="match status" value="1"/>
</dbReference>
<dbReference type="Gene3D" id="2.60.40.10">
    <property type="entry name" value="Immunoglobulins"/>
    <property type="match status" value="27"/>
</dbReference>
<dbReference type="InterPro" id="IPR008271">
    <property type="entry name" value="Ser/Thr_kinase_AS"/>
</dbReference>
<feature type="compositionally biased region" description="Basic and acidic residues" evidence="13">
    <location>
        <begin position="2998"/>
        <end position="3187"/>
    </location>
</feature>
<feature type="compositionally biased region" description="Basic and acidic residues" evidence="13">
    <location>
        <begin position="4452"/>
        <end position="4473"/>
    </location>
</feature>
<feature type="compositionally biased region" description="Basic and acidic residues" evidence="13">
    <location>
        <begin position="3324"/>
        <end position="3446"/>
    </location>
</feature>
<evidence type="ECO:0000259" key="14">
    <source>
        <dbReference type="PROSITE" id="PS50011"/>
    </source>
</evidence>
<dbReference type="FunFam" id="1.10.510.10:FF:000175">
    <property type="entry name" value="Myosin light chain kinase, smooth muscle"/>
    <property type="match status" value="1"/>
</dbReference>
<dbReference type="ExpressionAtlas" id="A0A6I8VSK6">
    <property type="expression patterns" value="baseline"/>
</dbReference>
<feature type="binding site" evidence="11">
    <location>
        <position position="7392"/>
    </location>
    <ligand>
        <name>ATP</name>
        <dbReference type="ChEBI" id="CHEBI:30616"/>
    </ligand>
</feature>
<feature type="region of interest" description="Disordered" evidence="13">
    <location>
        <begin position="3642"/>
        <end position="3824"/>
    </location>
</feature>
<dbReference type="SMART" id="SM00408">
    <property type="entry name" value="IGc2"/>
    <property type="match status" value="22"/>
</dbReference>
<dbReference type="FunFam" id="2.60.40.10:FF:001053">
    <property type="entry name" value="Uncharacterized protein, isoform D"/>
    <property type="match status" value="2"/>
</dbReference>
<dbReference type="PROSITE" id="PS00107">
    <property type="entry name" value="PROTEIN_KINASE_ATP"/>
    <property type="match status" value="1"/>
</dbReference>
<feature type="coiled-coil region" evidence="12">
    <location>
        <begin position="1535"/>
        <end position="1597"/>
    </location>
</feature>
<feature type="domain" description="Ig-like" evidence="16">
    <location>
        <begin position="6175"/>
        <end position="6257"/>
    </location>
</feature>
<feature type="compositionally biased region" description="Basic and acidic residues" evidence="13">
    <location>
        <begin position="4193"/>
        <end position="4214"/>
    </location>
</feature>
<evidence type="ECO:0000259" key="16">
    <source>
        <dbReference type="PROSITE" id="PS50835"/>
    </source>
</evidence>
<dbReference type="PANTHER" id="PTHR13817:SF171">
    <property type="entry name" value="STRETCHIN-MLCK, ISOFORM U"/>
    <property type="match status" value="1"/>
</dbReference>
<feature type="domain" description="Ig-like" evidence="16">
    <location>
        <begin position="6511"/>
        <end position="6594"/>
    </location>
</feature>
<dbReference type="FunFam" id="2.60.40.10:FF:001307">
    <property type="entry name" value="Stretchin-Mlck, isoform V"/>
    <property type="match status" value="3"/>
</dbReference>
<feature type="domain" description="Ig-like" evidence="16">
    <location>
        <begin position="643"/>
        <end position="721"/>
    </location>
</feature>
<keyword evidence="3" id="KW-0677">Repeat</keyword>
<feature type="compositionally biased region" description="Basic and acidic residues" evidence="13">
    <location>
        <begin position="2715"/>
        <end position="2731"/>
    </location>
</feature>
<feature type="domain" description="Ig-like" evidence="16">
    <location>
        <begin position="243"/>
        <end position="321"/>
    </location>
</feature>
<dbReference type="CDD" id="cd00063">
    <property type="entry name" value="FN3"/>
    <property type="match status" value="2"/>
</dbReference>
<evidence type="ECO:0000256" key="9">
    <source>
        <dbReference type="ARBA" id="ARBA00023319"/>
    </source>
</evidence>
<dbReference type="InterPro" id="IPR017441">
    <property type="entry name" value="Protein_kinase_ATP_BS"/>
</dbReference>
<feature type="domain" description="Ig-like" evidence="16">
    <location>
        <begin position="6394"/>
        <end position="6483"/>
    </location>
</feature>
<reference evidence="19" key="2">
    <citation type="submission" date="2025-08" db="UniProtKB">
        <authorList>
            <consortium name="RefSeq"/>
        </authorList>
    </citation>
    <scope>IDENTIFICATION</scope>
    <source>
        <strain evidence="19">MV-25-SWS-2005</strain>
        <tissue evidence="19">Whole body</tissue>
    </source>
</reference>
<evidence type="ECO:0000256" key="8">
    <source>
        <dbReference type="ARBA" id="ARBA00023179"/>
    </source>
</evidence>
<feature type="compositionally biased region" description="Basic and acidic residues" evidence="13">
    <location>
        <begin position="3791"/>
        <end position="3810"/>
    </location>
</feature>
<dbReference type="FunFam" id="2.60.40.10:FF:001894">
    <property type="entry name" value="Stretchin-Mlck, isoform V"/>
    <property type="match status" value="1"/>
</dbReference>
<dbReference type="InterPro" id="IPR036179">
    <property type="entry name" value="Ig-like_dom_sf"/>
</dbReference>
<dbReference type="SMART" id="SM00406">
    <property type="entry name" value="IGv"/>
    <property type="match status" value="4"/>
</dbReference>
<gene>
    <name evidence="19" type="primary">Strn-Mlck</name>
</gene>
<dbReference type="Pfam" id="PF00041">
    <property type="entry name" value="fn3"/>
    <property type="match status" value="1"/>
</dbReference>
<feature type="domain" description="Ig-like" evidence="16">
    <location>
        <begin position="543"/>
        <end position="628"/>
    </location>
</feature>
<feature type="compositionally biased region" description="Polar residues" evidence="13">
    <location>
        <begin position="6623"/>
        <end position="6639"/>
    </location>
</feature>
<dbReference type="InParanoid" id="A0A6I8VSK6"/>
<feature type="compositionally biased region" description="Basic and acidic residues" evidence="13">
    <location>
        <begin position="3649"/>
        <end position="3756"/>
    </location>
</feature>
<dbReference type="PROSITE" id="PS00108">
    <property type="entry name" value="PROTEIN_KINASE_ST"/>
    <property type="match status" value="1"/>
</dbReference>
<dbReference type="FunFam" id="2.60.40.10:FF:000999">
    <property type="entry name" value="Uncharacterized protein, isoform D"/>
    <property type="match status" value="1"/>
</dbReference>
<feature type="domain" description="Ig-like" evidence="16">
    <location>
        <begin position="5518"/>
        <end position="5601"/>
    </location>
</feature>
<feature type="domain" description="Ig-like" evidence="16">
    <location>
        <begin position="5128"/>
        <end position="5215"/>
    </location>
</feature>
<dbReference type="InterPro" id="IPR013098">
    <property type="entry name" value="Ig_I-set"/>
</dbReference>
<keyword evidence="7" id="KW-1015">Disulfide bond</keyword>
<feature type="domain" description="Ig-like" evidence="16">
    <location>
        <begin position="6672"/>
        <end position="6875"/>
    </location>
</feature>
<evidence type="ECO:0000256" key="10">
    <source>
        <dbReference type="PROSITE-ProRule" id="PRU00043"/>
    </source>
</evidence>
<dbReference type="InterPro" id="IPR003598">
    <property type="entry name" value="Ig_sub2"/>
</dbReference>
<feature type="compositionally biased region" description="Low complexity" evidence="13">
    <location>
        <begin position="1"/>
        <end position="20"/>
    </location>
</feature>
<dbReference type="FunFam" id="2.60.40.10:FF:001346">
    <property type="entry name" value="Uncharacterized protein, isoform D"/>
    <property type="match status" value="1"/>
</dbReference>
<feature type="compositionally biased region" description="Basic and acidic residues" evidence="13">
    <location>
        <begin position="3453"/>
        <end position="3512"/>
    </location>
</feature>
<feature type="region of interest" description="Disordered" evidence="13">
    <location>
        <begin position="898"/>
        <end position="1003"/>
    </location>
</feature>
<feature type="region of interest" description="Disordered" evidence="13">
    <location>
        <begin position="5000"/>
        <end position="5028"/>
    </location>
</feature>
<dbReference type="SUPFAM" id="SSF56112">
    <property type="entry name" value="Protein kinase-like (PK-like)"/>
    <property type="match status" value="1"/>
</dbReference>
<dbReference type="FunFam" id="2.60.40.10:FF:000612">
    <property type="entry name" value="palladin isoform X1"/>
    <property type="match status" value="1"/>
</dbReference>
<protein>
    <submittedName>
        <fullName evidence="19">Titin isoform X1</fullName>
    </submittedName>
</protein>
<accession>A0A6I8VSK6</accession>
<keyword evidence="8" id="KW-0514">Muscle protein</keyword>
<dbReference type="PROSITE" id="PS50835">
    <property type="entry name" value="IG_LIKE"/>
    <property type="match status" value="20"/>
</dbReference>
<evidence type="ECO:0000256" key="5">
    <source>
        <dbReference type="ARBA" id="ARBA00022840"/>
    </source>
</evidence>
<feature type="region of interest" description="Disordered" evidence="13">
    <location>
        <begin position="1008"/>
        <end position="1027"/>
    </location>
</feature>
<feature type="domain" description="Cadherin" evidence="15">
    <location>
        <begin position="64"/>
        <end position="147"/>
    </location>
</feature>
<reference evidence="18" key="1">
    <citation type="submission" date="2024-06" db="UniProtKB">
        <authorList>
            <consortium name="RefSeq"/>
        </authorList>
    </citation>
    <scope>NUCLEOTIDE SEQUENCE [LARGE SCALE GENOMIC DNA]</scope>
    <source>
        <strain evidence="18">MV2-25</strain>
    </source>
</reference>
<keyword evidence="5 11" id="KW-0067">ATP-binding</keyword>
<dbReference type="SMART" id="SM00060">
    <property type="entry name" value="FN3"/>
    <property type="match status" value="2"/>
</dbReference>
<feature type="domain" description="Ig-like" evidence="16">
    <location>
        <begin position="6274"/>
        <end position="6364"/>
    </location>
</feature>
<keyword evidence="18" id="KW-1185">Reference proteome</keyword>
<feature type="region of interest" description="Disordered" evidence="13">
    <location>
        <begin position="2635"/>
        <end position="2670"/>
    </location>
</feature>
<keyword evidence="12" id="KW-0175">Coiled coil</keyword>
<feature type="region of interest" description="Disordered" evidence="13">
    <location>
        <begin position="4182"/>
        <end position="4944"/>
    </location>
</feature>
<feature type="domain" description="Ig-like" evidence="16">
    <location>
        <begin position="7105"/>
        <end position="7224"/>
    </location>
</feature>
<dbReference type="FunFam" id="2.60.40.10:FF:001508">
    <property type="entry name" value="Uncharacterized protein, isoform D"/>
    <property type="match status" value="1"/>
</dbReference>
<feature type="domain" description="Ig-like" evidence="16">
    <location>
        <begin position="5029"/>
        <end position="5116"/>
    </location>
</feature>
<feature type="compositionally biased region" description="Basic and acidic residues" evidence="13">
    <location>
        <begin position="2775"/>
        <end position="2991"/>
    </location>
</feature>
<dbReference type="Proteomes" id="UP000001819">
    <property type="component" value="Chromosome 3"/>
</dbReference>
<feature type="compositionally biased region" description="Basic and acidic residues" evidence="13">
    <location>
        <begin position="4777"/>
        <end position="4863"/>
    </location>
</feature>
<feature type="compositionally biased region" description="Basic and acidic residues" evidence="13">
    <location>
        <begin position="3519"/>
        <end position="3625"/>
    </location>
</feature>
<dbReference type="FunFam" id="2.60.40.10:FF:002067">
    <property type="entry name" value="Myosin light chain kinase isoform-II"/>
    <property type="match status" value="1"/>
</dbReference>
<evidence type="ECO:0000256" key="12">
    <source>
        <dbReference type="SAM" id="Coils"/>
    </source>
</evidence>
<feature type="compositionally biased region" description="Basic and acidic residues" evidence="13">
    <location>
        <begin position="3194"/>
        <end position="3235"/>
    </location>
</feature>
<feature type="region of interest" description="Disordered" evidence="13">
    <location>
        <begin position="2697"/>
        <end position="3235"/>
    </location>
</feature>
<feature type="region of interest" description="Disordered" evidence="13">
    <location>
        <begin position="7878"/>
        <end position="7997"/>
    </location>
</feature>
<dbReference type="PROSITE" id="PS50268">
    <property type="entry name" value="CADHERIN_2"/>
    <property type="match status" value="1"/>
</dbReference>
<dbReference type="CDD" id="cd14103">
    <property type="entry name" value="STKc_MLCK"/>
    <property type="match status" value="1"/>
</dbReference>
<feature type="compositionally biased region" description="Basic and acidic residues" evidence="13">
    <location>
        <begin position="5010"/>
        <end position="5024"/>
    </location>
</feature>
<dbReference type="SUPFAM" id="SSF49265">
    <property type="entry name" value="Fibronectin type III"/>
    <property type="match status" value="2"/>
</dbReference>
<dbReference type="GO" id="GO:0004672">
    <property type="term" value="F:protein kinase activity"/>
    <property type="evidence" value="ECO:0007669"/>
    <property type="project" value="InterPro"/>
</dbReference>
<feature type="domain" description="Ig-like" evidence="16">
    <location>
        <begin position="6054"/>
        <end position="6144"/>
    </location>
</feature>
<dbReference type="FunFam" id="2.60.40.10:FF:002242">
    <property type="entry name" value="Stretchin-Mlck, isoform U"/>
    <property type="match status" value="1"/>
</dbReference>
<evidence type="ECO:0000256" key="11">
    <source>
        <dbReference type="PROSITE-ProRule" id="PRU10141"/>
    </source>
</evidence>
<proteinExistence type="inferred from homology"/>
<feature type="compositionally biased region" description="Basic and acidic residues" evidence="13">
    <location>
        <begin position="987"/>
        <end position="1003"/>
    </location>
</feature>
<dbReference type="SMART" id="SM00220">
    <property type="entry name" value="S_TKc"/>
    <property type="match status" value="1"/>
</dbReference>
<feature type="domain" description="Ig-like" evidence="16">
    <location>
        <begin position="5268"/>
        <end position="5359"/>
    </location>
</feature>
<dbReference type="InterPro" id="IPR011009">
    <property type="entry name" value="Kinase-like_dom_sf"/>
</dbReference>
<feature type="compositionally biased region" description="Basic and acidic residues" evidence="13">
    <location>
        <begin position="4221"/>
        <end position="4411"/>
    </location>
</feature>
<dbReference type="GO" id="GO:0005524">
    <property type="term" value="F:ATP binding"/>
    <property type="evidence" value="ECO:0007669"/>
    <property type="project" value="UniProtKB-UniRule"/>
</dbReference>
<dbReference type="SUPFAM" id="SSF48726">
    <property type="entry name" value="Immunoglobulin"/>
    <property type="match status" value="24"/>
</dbReference>
<evidence type="ECO:0000259" key="15">
    <source>
        <dbReference type="PROSITE" id="PS50268"/>
    </source>
</evidence>
<feature type="region of interest" description="Disordered" evidence="13">
    <location>
        <begin position="3254"/>
        <end position="3625"/>
    </location>
</feature>
<feature type="compositionally biased region" description="Low complexity" evidence="13">
    <location>
        <begin position="7891"/>
        <end position="7909"/>
    </location>
</feature>
<evidence type="ECO:0000256" key="2">
    <source>
        <dbReference type="ARBA" id="ARBA00022433"/>
    </source>
</evidence>
<dbReference type="InterPro" id="IPR050964">
    <property type="entry name" value="Striated_Muscle_Regulatory"/>
</dbReference>
<feature type="region of interest" description="Disordered" evidence="13">
    <location>
        <begin position="2270"/>
        <end position="2314"/>
    </location>
</feature>
<feature type="compositionally biased region" description="Polar residues" evidence="13">
    <location>
        <begin position="944"/>
        <end position="969"/>
    </location>
</feature>
<dbReference type="InterPro" id="IPR002126">
    <property type="entry name" value="Cadherin-like_dom"/>
</dbReference>
<feature type="domain" description="Ig-like" evidence="16">
    <location>
        <begin position="5730"/>
        <end position="5818"/>
    </location>
</feature>
<keyword evidence="9" id="KW-0393">Immunoglobulin domain</keyword>
<feature type="compositionally biased region" description="Basic and acidic residues" evidence="13">
    <location>
        <begin position="2649"/>
        <end position="2664"/>
    </location>
</feature>
<evidence type="ECO:0000256" key="1">
    <source>
        <dbReference type="ARBA" id="ARBA00006692"/>
    </source>
</evidence>
<feature type="coiled-coil region" evidence="12">
    <location>
        <begin position="1953"/>
        <end position="1980"/>
    </location>
</feature>
<dbReference type="FunCoup" id="A0A6I8VSK6">
    <property type="interactions" value="53"/>
</dbReference>
<feature type="compositionally biased region" description="Basic and acidic residues" evidence="13">
    <location>
        <begin position="4480"/>
        <end position="4768"/>
    </location>
</feature>
<evidence type="ECO:0000313" key="18">
    <source>
        <dbReference type="Proteomes" id="UP000001819"/>
    </source>
</evidence>
<dbReference type="PROSITE" id="PS50853">
    <property type="entry name" value="FN3"/>
    <property type="match status" value="2"/>
</dbReference>
<dbReference type="GO" id="GO:0005509">
    <property type="term" value="F:calcium ion binding"/>
    <property type="evidence" value="ECO:0007669"/>
    <property type="project" value="UniProtKB-UniRule"/>
</dbReference>
<sequence length="7997" mass="896156">METSPAAAAAEEAAVVVEPPGQEPVSETIQRRPPPRITFSDNSSSLIRCIPNERATFFVKIDCDEDEESEMLPFKFEWSRGEIPIENSDRFRITQTSNAVQLAVEHVQREDAGHYTLFARTKSNDVVRRHVELIVEDRSTGDDPPVFLRRLVDLSVKVGTRTRLLTEIRSSTDLKLTWYRNDRRVCENDRITEINEGTFHYLEVSPVTLDDGGQWMLMAENFGGRNSCLGTVNVLVPKAYKTPEFVEELRAVLTEQGTVSLECKVVGVPTPHLRWFKDSKEIKAGDIFALTANADDPTSLGTYTCEARNCMGVTYSSSKVHVVGRGSREGSLKPADNVSSNAPPPIFTNELRDMSIHIGETIILGCQVVVPPWPKSVSWYNTDGRVETAERYKLIEDGLGVYMIEIKPSESCDAGEWKCVVTSFEGCVGISTCAVNMDIPRNYRKPRFMESLRAVLTEEGLVSFECKVVGFPTPVLKWFKDGHELKPGDVYQLTGTNSLGTYCCIARNCMGETSSTAVLTVEDIQNQLTDEERMVFTQQNQAPKFLTGLKSTDAKINEPFQFKVVVKATPDPILSWFRDELPIDPNDRYNHYRGENDDCWLLDIKAVEFVDQAEWKCVAVNDFGTSITSCFLKLQIPRHYKKPRFLECLRAVLTEEGAVNLECKVIGVPQPVLKWYKDGVELKPGDIHRIISGQDGTCCLGTYTCEARNCMGVVASSASLLGFEDAQRSQSQGQKSEPQHENELQRNYSLSTIQEERTSQMYETPVGDITIDEKGDVSFSFDGKEVSVSLYETPDLTEEEALKIVEMYADQISEHVTEHNIVELPPLRFVKETSQSGKLLMEAVVIDIAPEYFSHEEDMRTEADMDDISITEITVHGSSGREGKLDKETQQYVQESFEKMEEELSLSAPIRKRKKSRPTETDEFFSLSKASASGSQEGEEETSDLQTFASAQMSTSQKVATHSASQASPEQDPESLSAPKRKKSKKPSADSDSSKTNEDEARLQDISGAVGDGLLVTPKSHPKAVTDESEINRNLMALVPLAKLLKVIEKYLTVVENEVVEQSTMMMTAAAADQSIAIIRNIIDPIKQIESKLRVYSGETQIDGLIQSMDEDIRKLHMGLQVIEKCVEIDETGATLIQRTSVCIIDSVADQMKRALEELKIVSRRFESECLRAQIELTADDIQQGLDITQGTIKSQALLQEAQELEAAKHFTEAVEKMQDVPDSVSFATISEANLPSEASALKEICHPVARIQEALERVEMELSLEDSEEQIYKKVHQKVLESIVEPIKQLQSTLQSIEDKTESLAGSESMEQKINMAILDIVTPPLFELNKGLEVILNEKSDSVEGGMLTVSTVESMVPPLQEIQNGLAQLGQDLESGQAAMTEVAEQDLRSEPALDVADTQKLLQSFAQAVLHFETNIERISPRLSSNVKVRLLNLKDELSALIGTILDKDITRHHVELLDRLKRPVDELNYCIRQTEVKTISGSLADLIEPLSMLQDNTQKGHGLLLIAREPDQQALQTLDNIRSIIRNAIIDIEEHEFKILQQEIQEDEQQASQQQDKSFSALRRVLETKVSLDEAISNIETLQVALNKMTESPRASDILKASANEAQVSLLRILQIAKGLATFSEAESTLDVNEANTSRLLFECGKSFADLARALDNPAAQSEGDFLNALHHFSELVGQQNQRSDEKLSIAGPLTSLIQVLERVHPLRASVEDLSETLDDVSVLKSIAESLPTEPEAEPLSGEKPSPNVGALLADLNHGIASVLSYCEDVDVTSLASNAGQQVHAVKVKMQELQNSIALVQETNFVEATHSLSESSHQGTFAEALCSLERCVLHVEECIAHSGVENISELELSKLKTLATPLRDVREYCEQIDTHVLEHAIDLSTQDDISDLKTSGHKQTVSDNIQGVAAVEEEPMVEFFNIKQGVASGIKQLEACLEVTQTDASKELQQVGEIMEQLKSDLKSIQAALVSDNDQQETVLAQAKIARTMFKLKECLVHTYESGLVDSLENVESAFEDILLSLPVLETQLAEEMFGKIEQVFKNFVVHCQSAEAQELITLKAPIGNLLHSIQAVAAQPNVDVEKSSAVVVQLQTSLMAAFRSLNEVSEAASSELLGDLLKTQTSLVTVFDFIENNENSIRIIELLQEIDSITGDLNTLNLIPFEQTVPIDIGMIIENVSSGKAFLTEIEEGLQANNPQSILLLDENTEDIAQLEATLIQIEKEILCQPQLTQITAQQFTLIETLQLQLNNLKEKLTELNVSLAELHKESESAQESEEKEVLWEDTEPETKKPKVIDEPIPSAEKDVRQDDQDVDRYRYISETPGQISEEEVKGSGMPVEELQADTKKEIHTGEDADKKTQKSETLKEKFLDLSKALALNTNNEALKSIVTESQDIIENISDVDKVAKSIFKLREHIVHTYDGKPGNEQYDKQLAEEFIEALLASCPDAAEQLIHNYLKEIKTNVILTKASIQLIDESDMFTKPSLLVPKLVNLERISEKIQSTQHLDKSSEKMISLQQNLMDIFIILDDLLDEKTEILKPKIDEIKTILLGEYDYIEKKQGDLHTAIVHGKIHNVTQKMLNICEDLKDLIGKQTQHKEAEEITEPELLTKQISVEKVEDIKKLDEESKLSEAKTLEKQSIQEQQLDDKMQTHAEEDADKAKKAKLSDVLSEKMSELEEKQLDEKTQKKAEDYAKKITQQAEDSEVVAENIPEEKVEESKKVDVKDSKATAQKAKALEKQQLEDKQLDDKKQKQTEKDAEKMVQEAEESEVIAEKISEEQVEESKKADVKDSEAKVQKAKALEKQQLEEKQLDDKKHKQTEKDAKKMVQKAEESEVIAEKISEEQVEESKKADVKDAEAKAQKGKALEKQELEEIKLDGKKQKQTEKDAEKMVQKAEESEVVAEKISDEQVEESKKADVKVAEAKAQKEKALEKQELEEKQLDGKKQKQNEKDAEKMVQKAEESEVVAEKISDEQVEESKKADVKDSEAMAGKAKALEKQELEEKQLDGKKKKQTEKDAEKMVQKAEESEVVAEKISDEHAEESKKADVKDAEAKAQKGKALEKQELEEIQLDGKKQKQTEKDAEKMVQKAEESEVVAEKISDEQVEECKKADVKVAEAKAQKEKALEKQELEDKQLDEKKEKQTEKDAEKMVQKVEESEVVAEKISEEKLEENKQADVKDAEAKAQIAKALEKQELEEKPLDEKKQKQTEKDAEKMVQKAEESEVVAEKISDEQVEEIKKAAVKVAEAKAQKGKALEKQELEEIQLDEKKEKQTEKDAENMVQKAEESEVVAEKISEEKLEESKKADVKDAEAKAQIAKSLEKQELEEKQLDEKKQKQTEKDAEKMVQKAEGSEVVAEKISEEKLEESKKADVKDAEAKAQKAKALEKQEIEEKQLDEKKQKQTEKDAEKMVQKAEGSEVVAEKISEEKLEESKKADVKDAAAKAQKAKSLEKQQLEEKLLDDKKQKQTEKDAEKMVQKAEGSEVVAEKISEEKLEENKKADVKDVEAKAQIAKSLEKQELEEKQLDDKKQKQTEKDTEKMAQKAEGSEVVAEKISEEKLEESKKADVKDAEAKAQKATALEKQEIEEKQLDEKKQKQTEKDAEKMVQKAEESEVVAEKISDEQVEEIKKADVKVAEAKAQNGKALEKQELEEIQLDEKKEKQTEKDAEKMVQKAEESEVVAEKISEEKLEESKKADVKDSEAKAQKAKSLEKQQLEEKQLDDKKQKQTEKDAEKMAQKGEVSEALTEKVSDEPTEEIIKTIVTDPTSKPQGTKALDKQSVSAKQLNENKQKQDEKDVEKAKKADVSEEPQEQSVLERQFNEEQEVVEKRLKQVETEADKKAQSLDTLKEKLLIISQAVALGIHNEAFQSIVTESQVIIENLSEVDKVANSIFKLREHIVHTYDGKPGNEQYDKQLAEEFIEDLLAACPDAAEQLIHNYLKEIKTNVILTKASIQLIDESDMFTKPSLLVPKLVNLERISEKIQSTQHLDKSSQKMISLQQNLMDIFIILDDLLDEKTEILKPKIDEIKTILLGEYDYIEKKQGDLHTAIVHGKIHNVTQKMLNICEDLKDLIGKQTQHKEAEEITEPELLTKQISVEKVEDIKKLDEESKLSEAKTLEKQFIQEQQLDDKMQTHAEEDADKAKKAKLSDVVSEKMSELEEKQLDEKTQKKAEDYAKKITQQAEDSEVVAEKIPEEKVEESKKVDVKDSKATAQKAKALEKQQLEDKQLDDKKQKQTEKDAEKMVQKTEESEVIAEKISEEQVEESKKADVKDSEAKVQKAKALEKQQLEEKQLDDKKHKQTEKDAEKIVQKTEESEVIAEKISEEQVEESKKASKDAEAKAQKGKALEKQELEEIQLDGKKQKQSEKDAEKMAQKAEGSEVVAEKKSKEQVEENKKADVKVSEAKAQKANSLEKQQLEEKQLEDKKQKQTEKDAEKMSQEAEGSEVVAEKKSKEEVEKNKKADVKDSEAMAGKAKALEKQQLEEKQLEDKKQKQTEKDAEKMVQKAEESEVIAEKISKEQVEESKKADVKDSKARSQKAKALEKHQLEEKQLDEKKKKQTEKDAEKMVQKAERSEVVAEKTSEEQVEESKKADVKDSEAKAQKAEALEKQELEEKQLDEKQKQTEKDAEKMVQKAEESEVIAEKISKEQVEESKKADVKDSKARSQKAKALEKHQLEEKQLDEKKKKQTEKDAEKMAQKAEGSEVVAEKKSKEEVEENKKADVKDSEAKAQKAKALEKQQLEEKKLEDKKQKQTEKDAEKMAQKAEGSQVVAEKKSKEQVEESKKTDVKVAEAKAQKGKALEKQELEEKQLDETKQKQTEKDAEKMVQKAEESEVIAEKTSEEQVEESKKSDVRDSKAKVQKAMALEKQKLEEKPLDDKKQKRTEKDAENTVQKSEESEVVTEKMFEEKLKELTKTDAPEKLDYKKQKPTEKEAEHDSKKVEVIEAVEVKTSEKVSIETAHRSESRKIVSEDNIIDERKPSSQCDVERNQRVDEPADAISTRSYKSMDSEYKDRKELRSAKRKPTVDIQLTNRNTASGSDLKLTCGLSGHDMRVEWFKQNTPIENGAKYRKTLNDGLSCLEIKSAELNDSGIYRCIASNQNGEVETSCLVTIYEAPSSKFGTPPIFTRNIRDAYHSQSNSLTLECKVSGSPKPHIYWQRDNTLLPLESKKYQYAEKSDGVKLLTIANFGSDDSGLYTCYAESENGQMKISKFVQASDYVRERAAEKKPIDMVIQEIKRDDESSASAAASDNAAAKAKAKAREAKLRLSLETSLKTMTIGSGNKAQMICYVTGFIEDVHWLRNEERVTKDSRHKIYNINGAISLEIYDARVEDSGHYRCVVKNSKQTVESAGQLSVLDQTHGQLPESFSSAITESYDAQRNEIVLSCQVHGRPSVSWMRDDHTICNNRYKTVEEPGGVRKLIIRNPISSDCGIFACYAEHEDRIDSISTSIRAADLKRLITVSPDEVYAIADQNASSWSRSTSHINTGAGHVNGNGELQRAGDHVMRSVGKAKPLFHALLHDRTVSEGVNLRMVCAVSGDENTHIEWLKNHKPLPRDTRYQTLYQNGEASLEIYAAVADDSGNYTCAASNDFGESLTHAQLRVYKHFKEASQPSTFTQPIRDTYSLNENELVLDCRVRGQPRPDITWMKGNEILSSDEKYQITDQADGYAKLVIVNPTEKDSGVYSCVARNEGAENKMSHQVDFKGRERYTQEKTSGFYHRDPNKPHFLTPLGNQTVCDGGTVAISAEFMQTTTPLEVKWLRDRQVVEGPNVQALADRGVYTLTIMKATSEVEGTYTCRASNAYGRIESHANVDVAVGAEKDERPPLFLSRPDTEMKIAVGDPFSFAFRIAGEPKPKLTFMKGTKDITQSDRVSKEVSDDYTRFTVQQAQISDSGTYFVVARNNFGTDRIFVTVTVNPRARSATPTQPRWGLPLDSYSDTSYFRDPPGCISTEPLVVDSGPTHISLSWGKPVSANSAPVIAYKVEAWILGHEGGAYWRELGLTPINSFDAFNLKPNVEYHFRVTPKNRYGWGPAVQTSSALQVGGVECLPEFVKILPGQVKALFGSSFTLQCNMRGAPRPTVTWYKDGIQLSSSSERVRIRQIGSTCALTIATVSDLDSGRYTCEATNSKGRVSTFARLQVLSDSRLYEADSRLKEIAHGRNVAEVGDSLPIFTMRLRDRRVQVTYPVRLTCQIVGYPVPEILWYKDEELINADRRHLITDDGQFFTLEIAATTLDMSGIYTCLAKNELGSVSCHCNLVVDKGIRAYISPDFYVPLDPFYVFPEGSEIRLSTKVEAYPAVGVTWHRNGMRLRPSRRLTATLDSNGYVELIIAEATVRDAGIYVCVASNVVGKVETICRVAIEEEEHKMVPQRSLEIPSIKTDDLPYSKEPLFVVKPRSSEAYEGDNVIIFCEVVGDPKPEVVWLRDFLNPEYYKDAPHFRRIGEGPEYRLEIPSAKLDFTGTYSVIASNCHGEAKAVISLQIFAKDILKDSRMDKVHTRHGNIETLPRFVRNLRNLRCCDGDAISLECHVEAMPEPYIIWEKDGHVVPSDRDYVMSYDGTKAILSIPRVYPEDEGEYTCVAKNSVGRTLSSACIIVDVPEEKENMLSRQLTRPSGLLSAHSTPRSTPRSTPNRSFSPMRRLSYRTSSIDLSGVAERRRSDARNAFTAPKFLAIPYNRVVEEGDNVRFQCAIGGHPTPWATWDKDGLIVTPTTRIAVKEVDDLRFIEIDEVSFDDAGLYRITLENDFGRIEATARLDVIRSSRYSKSPSVRSVRASSSRRNAYLHRRIMGPSTAIGGRMALASGYRGSSVPSVRFYHNNVELEPTDRVHILLQPEDSMAMLIVDNVTREDEGVYTCIISGDHDPLISSTSVTFHEPNTEQQRRRAVIAEPLAEITKAVEGEAIDLCCLIDCDQPYSYLWLRNGEILPDSDEFNYIDHGNGCLCLRLNEPFDIDSGTYSCQVFTSSSSPESNDILLQNSNPASASAPDSDCDCSSSGELCVLERDLSQNDEECIQLLKTPLPVVCGAGEQALFYARVFPCKAEAVWYLNGKPLADEADDSLNMTLESYPENGIRVLRLRDVQPSKSGEIRLQVKHPQTERRIPTARTYTSLLVLPLVRGNSSSSNGSSSLAARSCILTRPEDCTALIGGHVRLSVRYDPFPGTKVIWYKACRAIVEGSNVTIRTSAQQSTLYITDISADDSGKYTVEIMNDYGVEAAAASVAVEGPPEPPSGQPSVSPGPDRMAVAWCGPPYDGGCMITGFIIEMQSCDPVNCDKEYDEWQQVARVVDTLAYTVKNLQPQMQYRFRVRAENIHGRSAPSQASELVQMSSSQYGARAGETTTVDYGQAVSVQSGGDFKARFEVIEELGKGRFGIVYKVQERDQPQQLLAAKVIKCIKSRDRQKVLEEISIMRSLQHPKLLQLAASFESPREIVMVMEYITGGELFERVVADDFTLTELDCILFLRQVCEGVAYMHSQSVVHLDLKPENIMCHTRTSHQIKIIDFGLAQRLDTKAPVRVLFGTPEFIPPEIISYEPIDFKSDMWSVGVICYVLLSGLSPFMGDTDVETFSNITRADYDYDDEAFDCVSQEAKDFISQLLVHRKEERLTAKQCLESKWLCQRHDDNLSNNKICTDKLKKFIIRRKWQKTGNAIRALGRMATLSASRRNSAIAMGALNSPRPSISGLGMLNAASALVSTVNTQMTSLHEEEDDFSVEMPHVDKRYAHGALKLRDKSQCSERSDSGYSECSNCSLGAAGVVAQETLLLSLAKSKLEQIAKASSGPLPVVLDCPESPITLELPPKGEAIMRSDFTNTIKMRKKSLEDSAMREKPKLHAKPLCESSKLKVSQLKDKFQQTKIASAAANKPKLALEPNKITKVASVGRIPRTEETGKAGSSNSSSTKAKSAQTRSMPSSPLPQRAATPTRLMSQRVREATERLSQQHTVASAQRHNSNGNGNGITNGNSNSNGNGNGNVPESSRESRARSLINRFNETKHITS</sequence>
<feature type="compositionally biased region" description="Low complexity" evidence="13">
    <location>
        <begin position="7950"/>
        <end position="7967"/>
    </location>
</feature>
<evidence type="ECO:0000256" key="7">
    <source>
        <dbReference type="ARBA" id="ARBA00023157"/>
    </source>
</evidence>
<feature type="compositionally biased region" description="Basic and acidic residues" evidence="13">
    <location>
        <begin position="2291"/>
        <end position="2314"/>
    </location>
</feature>
<dbReference type="Pfam" id="PF07679">
    <property type="entry name" value="I-set"/>
    <property type="match status" value="21"/>
</dbReference>
<dbReference type="FunFam" id="2.60.40.10:FF:000032">
    <property type="entry name" value="palladin isoform X1"/>
    <property type="match status" value="1"/>
</dbReference>
<dbReference type="InterPro" id="IPR003599">
    <property type="entry name" value="Ig_sub"/>
</dbReference>
<evidence type="ECO:0000256" key="4">
    <source>
        <dbReference type="ARBA" id="ARBA00022741"/>
    </source>
</evidence>
<evidence type="ECO:0000313" key="19">
    <source>
        <dbReference type="RefSeq" id="XP_033233654.1"/>
    </source>
</evidence>
<dbReference type="Gene3D" id="3.30.200.20">
    <property type="entry name" value="Phosphorylase Kinase, domain 1"/>
    <property type="match status" value="1"/>
</dbReference>
<feature type="domain" description="Ig-like" evidence="16">
    <location>
        <begin position="446"/>
        <end position="520"/>
    </location>
</feature>
<dbReference type="GO" id="GO:0030154">
    <property type="term" value="P:cell differentiation"/>
    <property type="evidence" value="ECO:0007669"/>
    <property type="project" value="UniProtKB-ARBA"/>
</dbReference>
<keyword evidence="10" id="KW-0106">Calcium</keyword>
<dbReference type="SMART" id="SM00409">
    <property type="entry name" value="IG"/>
    <property type="match status" value="25"/>
</dbReference>
<feature type="compositionally biased region" description="Basic and acidic residues" evidence="13">
    <location>
        <begin position="4870"/>
        <end position="4944"/>
    </location>
</feature>
<feature type="domain" description="Fibronectin type-III" evidence="17">
    <location>
        <begin position="7228"/>
        <end position="7332"/>
    </location>
</feature>
<feature type="compositionally biased region" description="Basic and acidic residues" evidence="13">
    <location>
        <begin position="4420"/>
        <end position="4444"/>
    </location>
</feature>
<dbReference type="Pfam" id="PF13895">
    <property type="entry name" value="Ig_2"/>
    <property type="match status" value="1"/>
</dbReference>
<dbReference type="FunFam" id="2.60.40.10:FF:001452">
    <property type="entry name" value="Uncharacterized protein, isoform F"/>
    <property type="match status" value="1"/>
</dbReference>
<keyword evidence="6" id="KW-0130">Cell adhesion</keyword>
<feature type="domain" description="Ig-like" evidence="16">
    <location>
        <begin position="5617"/>
        <end position="5703"/>
    </location>
</feature>
<dbReference type="FunFam" id="2.60.40.10:FF:000069">
    <property type="entry name" value="Alpha-protein kinase 3"/>
    <property type="match status" value="1"/>
</dbReference>
<comment type="similarity">
    <text evidence="1">Belongs to the protein kinase superfamily. CAMK Ser/Thr protein kinase family.</text>
</comment>
<feature type="domain" description="Protein kinase" evidence="14">
    <location>
        <begin position="7362"/>
        <end position="7618"/>
    </location>
</feature>
<feature type="compositionally biased region" description="Polar residues" evidence="13">
    <location>
        <begin position="7936"/>
        <end position="7949"/>
    </location>
</feature>
<feature type="region of interest" description="Disordered" evidence="13">
    <location>
        <begin position="1"/>
        <end position="36"/>
    </location>
</feature>
<dbReference type="InterPro" id="IPR013783">
    <property type="entry name" value="Ig-like_fold"/>
</dbReference>
<feature type="domain" description="Ig-like" evidence="16">
    <location>
        <begin position="344"/>
        <end position="436"/>
    </location>
</feature>
<feature type="region of interest" description="Disordered" evidence="13">
    <location>
        <begin position="6611"/>
        <end position="6641"/>
    </location>
</feature>
<dbReference type="InterPro" id="IPR000719">
    <property type="entry name" value="Prot_kinase_dom"/>
</dbReference>
<keyword evidence="2" id="KW-0787">Thick filament</keyword>
<evidence type="ECO:0000256" key="6">
    <source>
        <dbReference type="ARBA" id="ARBA00022889"/>
    </source>
</evidence>
<evidence type="ECO:0000259" key="17">
    <source>
        <dbReference type="PROSITE" id="PS50853"/>
    </source>
</evidence>
<feature type="compositionally biased region" description="Acidic residues" evidence="13">
    <location>
        <begin position="2275"/>
        <end position="2290"/>
    </location>
</feature>
<dbReference type="CDD" id="cd00096">
    <property type="entry name" value="Ig"/>
    <property type="match status" value="9"/>
</dbReference>
<dbReference type="GO" id="GO:0032982">
    <property type="term" value="C:myosin filament"/>
    <property type="evidence" value="ECO:0007669"/>
    <property type="project" value="UniProtKB-KW"/>
</dbReference>
<organism evidence="18 19">
    <name type="scientific">Drosophila pseudoobscura pseudoobscura</name>
    <name type="common">Fruit fly</name>
    <dbReference type="NCBI Taxonomy" id="46245"/>
    <lineage>
        <taxon>Eukaryota</taxon>
        <taxon>Metazoa</taxon>
        <taxon>Ecdysozoa</taxon>
        <taxon>Arthropoda</taxon>
        <taxon>Hexapoda</taxon>
        <taxon>Insecta</taxon>
        <taxon>Pterygota</taxon>
        <taxon>Neoptera</taxon>
        <taxon>Endopterygota</taxon>
        <taxon>Diptera</taxon>
        <taxon>Brachycera</taxon>
        <taxon>Muscomorpha</taxon>
        <taxon>Ephydroidea</taxon>
        <taxon>Drosophilidae</taxon>
        <taxon>Drosophila</taxon>
        <taxon>Sophophora</taxon>
    </lineage>
</organism>
<name>A0A6I8VSK6_DROPS</name>
<keyword evidence="4 11" id="KW-0547">Nucleotide-binding</keyword>